<dbReference type="OrthoDB" id="8719215at2"/>
<dbReference type="KEGG" id="pbk:Back11_39760"/>
<dbReference type="Proteomes" id="UP000275368">
    <property type="component" value="Chromosome"/>
</dbReference>
<sequence>MKKVTIAVSVIIAIMIGFLVFIQNVNINRIGAESYYAQINDGKKMEEKSDSGQKMVYYEYTLQGFDKKGQGKMLTFTASKELRKEAFLCLYVKSKGVSSYQEVKADELPDKVKEKLKGTPAL</sequence>
<organism evidence="1 2">
    <name type="scientific">Paenibacillus baekrokdamisoli</name>
    <dbReference type="NCBI Taxonomy" id="1712516"/>
    <lineage>
        <taxon>Bacteria</taxon>
        <taxon>Bacillati</taxon>
        <taxon>Bacillota</taxon>
        <taxon>Bacilli</taxon>
        <taxon>Bacillales</taxon>
        <taxon>Paenibacillaceae</taxon>
        <taxon>Paenibacillus</taxon>
    </lineage>
</organism>
<dbReference type="Pfam" id="PF06486">
    <property type="entry name" value="DUF1093"/>
    <property type="match status" value="1"/>
</dbReference>
<evidence type="ECO:0000313" key="2">
    <source>
        <dbReference type="Proteomes" id="UP000275368"/>
    </source>
</evidence>
<dbReference type="InterPro" id="IPR006542">
    <property type="entry name" value="DUF1093"/>
</dbReference>
<dbReference type="PANTHER" id="PTHR36433:SF2">
    <property type="entry name" value="YXEA FAMILY PROTEIN"/>
    <property type="match status" value="1"/>
</dbReference>
<dbReference type="InterPro" id="IPR036166">
    <property type="entry name" value="YxeA-like_sf"/>
</dbReference>
<dbReference type="PANTHER" id="PTHR36433">
    <property type="entry name" value="HYPOTHETICAL CYTOSOLIC PROTEIN"/>
    <property type="match status" value="1"/>
</dbReference>
<dbReference type="Gene3D" id="2.40.50.480">
    <property type="match status" value="1"/>
</dbReference>
<protein>
    <submittedName>
        <fullName evidence="1">Membrane protein</fullName>
    </submittedName>
</protein>
<reference evidence="1 2" key="1">
    <citation type="submission" date="2018-11" db="EMBL/GenBank/DDBJ databases">
        <title>Complete genome sequence of Paenibacillus baekrokdamisoli strain KCTC 33723.</title>
        <authorList>
            <person name="Kang S.W."/>
            <person name="Lee K.C."/>
            <person name="Kim K.K."/>
            <person name="Kim J.S."/>
            <person name="Kim D.S."/>
            <person name="Ko S.H."/>
            <person name="Yang S.H."/>
            <person name="Lee J.S."/>
        </authorList>
    </citation>
    <scope>NUCLEOTIDE SEQUENCE [LARGE SCALE GENOMIC DNA]</scope>
    <source>
        <strain evidence="1 2">KCTC 33723</strain>
    </source>
</reference>
<evidence type="ECO:0000313" key="1">
    <source>
        <dbReference type="EMBL" id="BBH22631.1"/>
    </source>
</evidence>
<keyword evidence="2" id="KW-1185">Reference proteome</keyword>
<dbReference type="EMBL" id="AP019308">
    <property type="protein sequence ID" value="BBH22631.1"/>
    <property type="molecule type" value="Genomic_DNA"/>
</dbReference>
<dbReference type="NCBIfam" id="TIGR01655">
    <property type="entry name" value="yxeA_fam"/>
    <property type="match status" value="1"/>
</dbReference>
<gene>
    <name evidence="1" type="ORF">Back11_39760</name>
</gene>
<name>A0A3G9J9W3_9BACL</name>
<proteinExistence type="predicted"/>
<dbReference type="AlphaFoldDB" id="A0A3G9J9W3"/>
<dbReference type="SUPFAM" id="SSF159121">
    <property type="entry name" value="BC4932-like"/>
    <property type="match status" value="1"/>
</dbReference>
<dbReference type="RefSeq" id="WP_125661040.1">
    <property type="nucleotide sequence ID" value="NZ_AP019308.1"/>
</dbReference>
<accession>A0A3G9J9W3</accession>